<reference evidence="2 3" key="1">
    <citation type="submission" date="2020-05" db="EMBL/GenBank/DDBJ databases">
        <title>Complete genome sequence of Hymenobacter sp. TS19 in Coasted Sand Dune.</title>
        <authorList>
            <person name="Lee J.-H."/>
            <person name="Jung J.-H."/>
            <person name="Jeong S."/>
            <person name="Zhao L."/>
            <person name="Kim M.-K."/>
            <person name="Seo H.-S."/>
            <person name="Lim S."/>
        </authorList>
    </citation>
    <scope>NUCLEOTIDE SEQUENCE [LARGE SCALE GENOMIC DNA]</scope>
    <source>
        <strain evidence="2 3">TS19</strain>
    </source>
</reference>
<evidence type="ECO:0000256" key="1">
    <source>
        <dbReference type="SAM" id="Phobius"/>
    </source>
</evidence>
<name>A0A6M6BDE7_9BACT</name>
<keyword evidence="1" id="KW-0812">Transmembrane</keyword>
<feature type="transmembrane region" description="Helical" evidence="1">
    <location>
        <begin position="140"/>
        <end position="160"/>
    </location>
</feature>
<proteinExistence type="predicted"/>
<dbReference type="Pfam" id="PF10011">
    <property type="entry name" value="DUF2254"/>
    <property type="match status" value="1"/>
</dbReference>
<keyword evidence="1" id="KW-1133">Transmembrane helix</keyword>
<keyword evidence="1" id="KW-0472">Membrane</keyword>
<dbReference type="AlphaFoldDB" id="A0A6M6BDE7"/>
<dbReference type="RefSeq" id="WP_171590354.1">
    <property type="nucleotide sequence ID" value="NZ_CP053538.1"/>
</dbReference>
<sequence>MSLHFRHTWQRLRESLWFVPGLLVLGACGLAYGLITFDTRTSFNGAKRFPLLFGAGAEGSRGMLTAIAGSMLTVAALVFSLTLSTISQVSSQYSPRVLRNFMRDRGNQVVMGYFVGVFTYCLAVLGTIRSADEQKFVPSTAVLGGLVLALGGVAALIYFIHHIAESLQTGTILHRISRETAHAIDELYPAGVGEPAAAPMPPPEYSAGRIQTVYAKKTGYVQQVDADALLDWATEHNVFVRLEQKVGAFVVEQDQLARLQPDNPADQALSEDDIDGLRACVTLALHRSIEQDVAFGLQQLVDIALKALSPGINDTTTGIMAVDHIGRLLQQLAGRPFPAQLRAKEDQPPRVLVDAADFDAYLRLAFDLVRINSKGNHALLLRLLRALARTGHAACTAGRQHAVAKQAKLLLELAEETLVTDYEKKAVQTLYAELQPSWEKELVA</sequence>
<evidence type="ECO:0000313" key="2">
    <source>
        <dbReference type="EMBL" id="QJX46247.1"/>
    </source>
</evidence>
<organism evidence="2 3">
    <name type="scientific">Hymenobacter taeanensis</name>
    <dbReference type="NCBI Taxonomy" id="2735321"/>
    <lineage>
        <taxon>Bacteria</taxon>
        <taxon>Pseudomonadati</taxon>
        <taxon>Bacteroidota</taxon>
        <taxon>Cytophagia</taxon>
        <taxon>Cytophagales</taxon>
        <taxon>Hymenobacteraceae</taxon>
        <taxon>Hymenobacter</taxon>
    </lineage>
</organism>
<gene>
    <name evidence="2" type="ORF">HMJ29_04540</name>
</gene>
<dbReference type="KEGG" id="hts:HMJ29_04540"/>
<feature type="transmembrane region" description="Helical" evidence="1">
    <location>
        <begin position="16"/>
        <end position="35"/>
    </location>
</feature>
<evidence type="ECO:0000313" key="3">
    <source>
        <dbReference type="Proteomes" id="UP000501623"/>
    </source>
</evidence>
<feature type="transmembrane region" description="Helical" evidence="1">
    <location>
        <begin position="66"/>
        <end position="89"/>
    </location>
</feature>
<protein>
    <submittedName>
        <fullName evidence="2">DUF2254 domain-containing protein</fullName>
    </submittedName>
</protein>
<dbReference type="EMBL" id="CP053538">
    <property type="protein sequence ID" value="QJX46247.1"/>
    <property type="molecule type" value="Genomic_DNA"/>
</dbReference>
<dbReference type="Proteomes" id="UP000501623">
    <property type="component" value="Chromosome"/>
</dbReference>
<dbReference type="InterPro" id="IPR018723">
    <property type="entry name" value="DUF2254_membrane"/>
</dbReference>
<keyword evidence="3" id="KW-1185">Reference proteome</keyword>
<dbReference type="PROSITE" id="PS51257">
    <property type="entry name" value="PROKAR_LIPOPROTEIN"/>
    <property type="match status" value="1"/>
</dbReference>
<accession>A0A6M6BDE7</accession>
<feature type="transmembrane region" description="Helical" evidence="1">
    <location>
        <begin position="110"/>
        <end position="128"/>
    </location>
</feature>